<evidence type="ECO:0000313" key="2">
    <source>
        <dbReference type="Proteomes" id="UP001206925"/>
    </source>
</evidence>
<evidence type="ECO:0000313" key="1">
    <source>
        <dbReference type="EMBL" id="KAI7737282.1"/>
    </source>
</evidence>
<feature type="non-terminal residue" evidence="1">
    <location>
        <position position="190"/>
    </location>
</feature>
<sequence length="190" mass="22228">AFYLPTHGFIGLQLQVTTSNTWILLKVHHLHCVLSIYRLPLPTNPPFTVPLLTRIDATGVYIPHKRDHQPKSPTNCRPCNEFYVVVQYLTFKWVNTYILKFKVPHLHPYLLISNNEICWLKALPAMQITEPTDPQVTVQELDLAKQQRNKTLYPEEDESLTFVCKDGGRRRAKLQRLHKKHKRHLFLTKA</sequence>
<gene>
    <name evidence="1" type="ORF">M8C21_007375</name>
</gene>
<accession>A0AAD5C8P0</accession>
<reference evidence="1" key="1">
    <citation type="submission" date="2022-06" db="EMBL/GenBank/DDBJ databases">
        <title>Uncovering the hologenomic basis of an extraordinary plant invasion.</title>
        <authorList>
            <person name="Bieker V.C."/>
            <person name="Martin M.D."/>
            <person name="Gilbert T."/>
            <person name="Hodgins K."/>
            <person name="Battlay P."/>
            <person name="Petersen B."/>
            <person name="Wilson J."/>
        </authorList>
    </citation>
    <scope>NUCLEOTIDE SEQUENCE</scope>
    <source>
        <strain evidence="1">AA19_3_7</strain>
        <tissue evidence="1">Leaf</tissue>
    </source>
</reference>
<name>A0AAD5C8P0_AMBAR</name>
<keyword evidence="2" id="KW-1185">Reference proteome</keyword>
<dbReference type="Proteomes" id="UP001206925">
    <property type="component" value="Unassembled WGS sequence"/>
</dbReference>
<dbReference type="AlphaFoldDB" id="A0AAD5C8P0"/>
<proteinExistence type="predicted"/>
<comment type="caution">
    <text evidence="1">The sequence shown here is derived from an EMBL/GenBank/DDBJ whole genome shotgun (WGS) entry which is preliminary data.</text>
</comment>
<dbReference type="EMBL" id="JAMZMK010009072">
    <property type="protein sequence ID" value="KAI7737282.1"/>
    <property type="molecule type" value="Genomic_DNA"/>
</dbReference>
<protein>
    <submittedName>
        <fullName evidence="1">Uncharacterized protein</fullName>
    </submittedName>
</protein>
<organism evidence="1 2">
    <name type="scientific">Ambrosia artemisiifolia</name>
    <name type="common">Common ragweed</name>
    <dbReference type="NCBI Taxonomy" id="4212"/>
    <lineage>
        <taxon>Eukaryota</taxon>
        <taxon>Viridiplantae</taxon>
        <taxon>Streptophyta</taxon>
        <taxon>Embryophyta</taxon>
        <taxon>Tracheophyta</taxon>
        <taxon>Spermatophyta</taxon>
        <taxon>Magnoliopsida</taxon>
        <taxon>eudicotyledons</taxon>
        <taxon>Gunneridae</taxon>
        <taxon>Pentapetalae</taxon>
        <taxon>asterids</taxon>
        <taxon>campanulids</taxon>
        <taxon>Asterales</taxon>
        <taxon>Asteraceae</taxon>
        <taxon>Asteroideae</taxon>
        <taxon>Heliantheae alliance</taxon>
        <taxon>Heliantheae</taxon>
        <taxon>Ambrosia</taxon>
    </lineage>
</organism>